<sequence>MRYRSAAIDCLLLDCKPASVNGVQALVLIGYSNIHYDLPSLHFLRYIQSTALSIGCYGEALAAEPTGVSSPSWDEREDRRYAWLGFEVLRTLFEDGHSEIHLQPLPPAMPIFGYIKSIETIVHDRISIPGSEPTSGLRFPTGVTYCHLAPVLHIHTTNLQNAHVSFPTDPSAQSDFVAALEPYVHPYTIERPTIPQEVNRLLILGKICILDVLSFRRELYRHLQNATEFVEPAIRCITSAKFSLHTFTTLGHLERPLPYQWYTSGIGRLHVLPALVVLADYIRVKPSALDSQEIVQDLHGALETLAFRRSPLVNDEEVFIRTVIDQWCQLKDSPNMMPVDPPRSSMDNNTETGRGVTWVDH</sequence>
<evidence type="ECO:0000313" key="3">
    <source>
        <dbReference type="EMBL" id="KAJ5152457.1"/>
    </source>
</evidence>
<evidence type="ECO:0000313" key="2">
    <source>
        <dbReference type="EMBL" id="KAJ5150371.1"/>
    </source>
</evidence>
<proteinExistence type="predicted"/>
<dbReference type="EMBL" id="JAPQKO010000009">
    <property type="protein sequence ID" value="KAJ5150371.1"/>
    <property type="molecule type" value="Genomic_DNA"/>
</dbReference>
<dbReference type="CDD" id="cd12148">
    <property type="entry name" value="fungal_TF_MHR"/>
    <property type="match status" value="1"/>
</dbReference>
<protein>
    <submittedName>
        <fullName evidence="2">Uncharacterized protein</fullName>
    </submittedName>
</protein>
<gene>
    <name evidence="3" type="ORF">N7492_009737</name>
    <name evidence="2" type="ORF">N7492_010722</name>
</gene>
<evidence type="ECO:0000256" key="1">
    <source>
        <dbReference type="SAM" id="MobiDB-lite"/>
    </source>
</evidence>
<comment type="caution">
    <text evidence="2">The sequence shown here is derived from an EMBL/GenBank/DDBJ whole genome shotgun (WGS) entry which is preliminary data.</text>
</comment>
<dbReference type="Proteomes" id="UP001146351">
    <property type="component" value="Unassembled WGS sequence"/>
</dbReference>
<evidence type="ECO:0000313" key="4">
    <source>
        <dbReference type="Proteomes" id="UP001146351"/>
    </source>
</evidence>
<dbReference type="AlphaFoldDB" id="A0A9W9HK25"/>
<name>A0A9W9HK25_9EURO</name>
<accession>A0A9W9HK25</accession>
<dbReference type="EMBL" id="JAPQKO010000007">
    <property type="protein sequence ID" value="KAJ5152457.1"/>
    <property type="molecule type" value="Genomic_DNA"/>
</dbReference>
<feature type="region of interest" description="Disordered" evidence="1">
    <location>
        <begin position="335"/>
        <end position="361"/>
    </location>
</feature>
<organism evidence="2 4">
    <name type="scientific">Penicillium capsulatum</name>
    <dbReference type="NCBI Taxonomy" id="69766"/>
    <lineage>
        <taxon>Eukaryota</taxon>
        <taxon>Fungi</taxon>
        <taxon>Dikarya</taxon>
        <taxon>Ascomycota</taxon>
        <taxon>Pezizomycotina</taxon>
        <taxon>Eurotiomycetes</taxon>
        <taxon>Eurotiomycetidae</taxon>
        <taxon>Eurotiales</taxon>
        <taxon>Aspergillaceae</taxon>
        <taxon>Penicillium</taxon>
    </lineage>
</organism>
<reference evidence="2" key="2">
    <citation type="journal article" date="2023" name="IMA Fungus">
        <title>Comparative genomic study of the Penicillium genus elucidates a diverse pangenome and 15 lateral gene transfer events.</title>
        <authorList>
            <person name="Petersen C."/>
            <person name="Sorensen T."/>
            <person name="Nielsen M.R."/>
            <person name="Sondergaard T.E."/>
            <person name="Sorensen J.L."/>
            <person name="Fitzpatrick D.A."/>
            <person name="Frisvad J.C."/>
            <person name="Nielsen K.L."/>
        </authorList>
    </citation>
    <scope>NUCLEOTIDE SEQUENCE</scope>
    <source>
        <strain evidence="2">IBT 21917</strain>
    </source>
</reference>
<reference evidence="2" key="1">
    <citation type="submission" date="2022-11" db="EMBL/GenBank/DDBJ databases">
        <authorList>
            <person name="Petersen C."/>
        </authorList>
    </citation>
    <scope>NUCLEOTIDE SEQUENCE</scope>
    <source>
        <strain evidence="2">IBT 21917</strain>
    </source>
</reference>
<keyword evidence="4" id="KW-1185">Reference proteome</keyword>